<dbReference type="Pfam" id="PF08495">
    <property type="entry name" value="FIST"/>
    <property type="match status" value="1"/>
</dbReference>
<dbReference type="SMART" id="SM01204">
    <property type="entry name" value="FIST_C"/>
    <property type="match status" value="1"/>
</dbReference>
<accession>A0A6S6SCA6</accession>
<dbReference type="InterPro" id="IPR019494">
    <property type="entry name" value="FIST_C"/>
</dbReference>
<dbReference type="AlphaFoldDB" id="A0A6S6SCA6"/>
<feature type="domain" description="FIST C-domain" evidence="2">
    <location>
        <begin position="218"/>
        <end position="355"/>
    </location>
</feature>
<proteinExistence type="predicted"/>
<evidence type="ECO:0000259" key="2">
    <source>
        <dbReference type="SMART" id="SM01204"/>
    </source>
</evidence>
<feature type="domain" description="FIST" evidence="1">
    <location>
        <begin position="23"/>
        <end position="217"/>
    </location>
</feature>
<sequence length="377" mass="41373">MKLDTLEYEKKEWQIEENIEDKNSTDIVFIFGDREAIKSKEYLESLQQKYPNAELVGCSSSGNILGEEISEAPIVATAVSLEKGSVKISTKDFTEEDDQHLITKELVEALPQENLKHIFILSDGLNMNGSFLAKGINEAVKNEISSTGGLAGDGTDFQETYVIANGEVSQNRVVAVGFYGEDVVVESGCFSGWDEFGVFRKVTKSTNNVVYEIDGEPALDLYKKYLGVYAKDLPGSALSFPVSIKKEDNDEPIIRTILAVDEKEKSLTFAGDVPEGYSARLMKTDIDGLIDGSEMAAQQIKKINDKSALGLVVSCVGRRLVLKQLTDEELESIGETLGSNVQLVGFYSYGELAPFSGELTSCSLHNQTMTLTVIYED</sequence>
<evidence type="ECO:0008006" key="4">
    <source>
        <dbReference type="Google" id="ProtNLM"/>
    </source>
</evidence>
<dbReference type="EMBL" id="CACVAP010000032">
    <property type="protein sequence ID" value="CAA6800932.1"/>
    <property type="molecule type" value="Genomic_DNA"/>
</dbReference>
<dbReference type="Pfam" id="PF10442">
    <property type="entry name" value="FIST_C"/>
    <property type="match status" value="1"/>
</dbReference>
<evidence type="ECO:0000259" key="1">
    <source>
        <dbReference type="SMART" id="SM00897"/>
    </source>
</evidence>
<dbReference type="PANTHER" id="PTHR40252:SF2">
    <property type="entry name" value="BLR0328 PROTEIN"/>
    <property type="match status" value="1"/>
</dbReference>
<dbReference type="SMART" id="SM00897">
    <property type="entry name" value="FIST"/>
    <property type="match status" value="1"/>
</dbReference>
<dbReference type="PANTHER" id="PTHR40252">
    <property type="entry name" value="BLR0328 PROTEIN"/>
    <property type="match status" value="1"/>
</dbReference>
<dbReference type="InterPro" id="IPR013702">
    <property type="entry name" value="FIST_domain_N"/>
</dbReference>
<organism evidence="3">
    <name type="scientific">uncultured Sulfurovum sp</name>
    <dbReference type="NCBI Taxonomy" id="269237"/>
    <lineage>
        <taxon>Bacteria</taxon>
        <taxon>Pseudomonadati</taxon>
        <taxon>Campylobacterota</taxon>
        <taxon>Epsilonproteobacteria</taxon>
        <taxon>Campylobacterales</taxon>
        <taxon>Sulfurovaceae</taxon>
        <taxon>Sulfurovum</taxon>
        <taxon>environmental samples</taxon>
    </lineage>
</organism>
<gene>
    <name evidence="3" type="ORF">HELGO_WM12608</name>
</gene>
<protein>
    <recommendedName>
        <fullName evidence="4">Histidine kinase</fullName>
    </recommendedName>
</protein>
<reference evidence="3" key="1">
    <citation type="submission" date="2020-01" db="EMBL/GenBank/DDBJ databases">
        <authorList>
            <person name="Meier V. D."/>
            <person name="Meier V D."/>
        </authorList>
    </citation>
    <scope>NUCLEOTIDE SEQUENCE</scope>
    <source>
        <strain evidence="3">HLG_WM_MAG_06</strain>
    </source>
</reference>
<evidence type="ECO:0000313" key="3">
    <source>
        <dbReference type="EMBL" id="CAA6800932.1"/>
    </source>
</evidence>
<name>A0A6S6SCA6_9BACT</name>